<evidence type="ECO:0000256" key="1">
    <source>
        <dbReference type="SAM" id="MobiDB-lite"/>
    </source>
</evidence>
<dbReference type="PANTHER" id="PTHR31672:SF12">
    <property type="entry name" value="F-BOX DOMAIN-CONTAINING PROTEIN"/>
    <property type="match status" value="1"/>
</dbReference>
<dbReference type="InterPro" id="IPR015915">
    <property type="entry name" value="Kelch-typ_b-propeller"/>
</dbReference>
<evidence type="ECO:0000313" key="4">
    <source>
        <dbReference type="Proteomes" id="UP001180020"/>
    </source>
</evidence>
<dbReference type="InterPro" id="IPR001810">
    <property type="entry name" value="F-box_dom"/>
</dbReference>
<dbReference type="EMBL" id="JAUJYO010000011">
    <property type="protein sequence ID" value="KAK1303350.1"/>
    <property type="molecule type" value="Genomic_DNA"/>
</dbReference>
<feature type="compositionally biased region" description="Polar residues" evidence="1">
    <location>
        <begin position="1"/>
        <end position="16"/>
    </location>
</feature>
<dbReference type="AlphaFoldDB" id="A0AAV9DQE1"/>
<dbReference type="SUPFAM" id="SSF81383">
    <property type="entry name" value="F-box domain"/>
    <property type="match status" value="1"/>
</dbReference>
<dbReference type="SUPFAM" id="SSF50965">
    <property type="entry name" value="Galactose oxidase, central domain"/>
    <property type="match status" value="1"/>
</dbReference>
<protein>
    <submittedName>
        <fullName evidence="3">Protein UNUSUAL FLORAL ORGANS</fullName>
    </submittedName>
</protein>
<name>A0AAV9DQE1_ACOCL</name>
<sequence>MDSLTNPTIPFSTTTASSTNKRKTTTPPPLPAASSGPIMDTRIWSRIPHRLLDRILAFLPPWAFHRFRCVCKRFYSLLFSDSFLRLHLLLSPCLPCFLFFPTTTRPTTPGPYNQRPITHAYLLDPSGTWRRVPLRVPMGLTPSAASNGIISWASDSAGPKLVLLHNPMSGLSAHLPLPQTHRLCPSVGLVASDSSLHVIIAGDDLISPFAVKNLTAETFSVTGYGPPPSWWAPTSPLPRLCSLDVAGRMVFHCGRYYCMSFSPYSVISYDPCLDAWIKIDPPMRRFLRSPCVVSCNGRLVLVAAVEKSKLNVPMSVRLWGLQSCGRNWVELERMPQVVHDDFVVAEGGRGFDCVGSGDRLAMVVRGGSMEIMVFDFERKEWRWAPPCPLKEEGMMGGGLSGFGYEPRLATPAIGLLDSGSVSFQEV</sequence>
<dbReference type="InterPro" id="IPR011043">
    <property type="entry name" value="Gal_Oxase/kelch_b-propeller"/>
</dbReference>
<reference evidence="3" key="2">
    <citation type="submission" date="2023-06" db="EMBL/GenBank/DDBJ databases">
        <authorList>
            <person name="Ma L."/>
            <person name="Liu K.-W."/>
            <person name="Li Z."/>
            <person name="Hsiao Y.-Y."/>
            <person name="Qi Y."/>
            <person name="Fu T."/>
            <person name="Tang G."/>
            <person name="Zhang D."/>
            <person name="Sun W.-H."/>
            <person name="Liu D.-K."/>
            <person name="Li Y."/>
            <person name="Chen G.-Z."/>
            <person name="Liu X.-D."/>
            <person name="Liao X.-Y."/>
            <person name="Jiang Y.-T."/>
            <person name="Yu X."/>
            <person name="Hao Y."/>
            <person name="Huang J."/>
            <person name="Zhao X.-W."/>
            <person name="Ke S."/>
            <person name="Chen Y.-Y."/>
            <person name="Wu W.-L."/>
            <person name="Hsu J.-L."/>
            <person name="Lin Y.-F."/>
            <person name="Huang M.-D."/>
            <person name="Li C.-Y."/>
            <person name="Huang L."/>
            <person name="Wang Z.-W."/>
            <person name="Zhao X."/>
            <person name="Zhong W.-Y."/>
            <person name="Peng D.-H."/>
            <person name="Ahmad S."/>
            <person name="Lan S."/>
            <person name="Zhang J.-S."/>
            <person name="Tsai W.-C."/>
            <person name="Van De Peer Y."/>
            <person name="Liu Z.-J."/>
        </authorList>
    </citation>
    <scope>NUCLEOTIDE SEQUENCE</scope>
    <source>
        <strain evidence="3">CP</strain>
        <tissue evidence="3">Leaves</tissue>
    </source>
</reference>
<feature type="domain" description="F-box" evidence="2">
    <location>
        <begin position="41"/>
        <end position="87"/>
    </location>
</feature>
<dbReference type="Pfam" id="PF00646">
    <property type="entry name" value="F-box"/>
    <property type="match status" value="1"/>
</dbReference>
<accession>A0AAV9DQE1</accession>
<dbReference type="PANTHER" id="PTHR31672">
    <property type="entry name" value="BNACNNG10540D PROTEIN"/>
    <property type="match status" value="1"/>
</dbReference>
<gene>
    <name evidence="3" type="primary">UFO</name>
    <name evidence="3" type="ORF">QJS10_CPB11g01642</name>
</gene>
<reference evidence="3" key="1">
    <citation type="journal article" date="2023" name="Nat. Commun.">
        <title>Diploid and tetraploid genomes of Acorus and the evolution of monocots.</title>
        <authorList>
            <person name="Ma L."/>
            <person name="Liu K.W."/>
            <person name="Li Z."/>
            <person name="Hsiao Y.Y."/>
            <person name="Qi Y."/>
            <person name="Fu T."/>
            <person name="Tang G.D."/>
            <person name="Zhang D."/>
            <person name="Sun W.H."/>
            <person name="Liu D.K."/>
            <person name="Li Y."/>
            <person name="Chen G.Z."/>
            <person name="Liu X.D."/>
            <person name="Liao X.Y."/>
            <person name="Jiang Y.T."/>
            <person name="Yu X."/>
            <person name="Hao Y."/>
            <person name="Huang J."/>
            <person name="Zhao X.W."/>
            <person name="Ke S."/>
            <person name="Chen Y.Y."/>
            <person name="Wu W.L."/>
            <person name="Hsu J.L."/>
            <person name="Lin Y.F."/>
            <person name="Huang M.D."/>
            <person name="Li C.Y."/>
            <person name="Huang L."/>
            <person name="Wang Z.W."/>
            <person name="Zhao X."/>
            <person name="Zhong W.Y."/>
            <person name="Peng D.H."/>
            <person name="Ahmad S."/>
            <person name="Lan S."/>
            <person name="Zhang J.S."/>
            <person name="Tsai W.C."/>
            <person name="Van de Peer Y."/>
            <person name="Liu Z.J."/>
        </authorList>
    </citation>
    <scope>NUCLEOTIDE SEQUENCE</scope>
    <source>
        <strain evidence="3">CP</strain>
    </source>
</reference>
<evidence type="ECO:0000259" key="2">
    <source>
        <dbReference type="PROSITE" id="PS50181"/>
    </source>
</evidence>
<dbReference type="InterPro" id="IPR050796">
    <property type="entry name" value="SCF_F-box_component"/>
</dbReference>
<organism evidence="3 4">
    <name type="scientific">Acorus calamus</name>
    <name type="common">Sweet flag</name>
    <dbReference type="NCBI Taxonomy" id="4465"/>
    <lineage>
        <taxon>Eukaryota</taxon>
        <taxon>Viridiplantae</taxon>
        <taxon>Streptophyta</taxon>
        <taxon>Embryophyta</taxon>
        <taxon>Tracheophyta</taxon>
        <taxon>Spermatophyta</taxon>
        <taxon>Magnoliopsida</taxon>
        <taxon>Liliopsida</taxon>
        <taxon>Acoraceae</taxon>
        <taxon>Acorus</taxon>
    </lineage>
</organism>
<evidence type="ECO:0000313" key="3">
    <source>
        <dbReference type="EMBL" id="KAK1303350.1"/>
    </source>
</evidence>
<dbReference type="Proteomes" id="UP001180020">
    <property type="component" value="Unassembled WGS sequence"/>
</dbReference>
<keyword evidence="4" id="KW-1185">Reference proteome</keyword>
<dbReference type="InterPro" id="IPR036047">
    <property type="entry name" value="F-box-like_dom_sf"/>
</dbReference>
<dbReference type="Gene3D" id="2.120.10.80">
    <property type="entry name" value="Kelch-type beta propeller"/>
    <property type="match status" value="1"/>
</dbReference>
<dbReference type="PROSITE" id="PS50181">
    <property type="entry name" value="FBOX"/>
    <property type="match status" value="1"/>
</dbReference>
<proteinExistence type="predicted"/>
<comment type="caution">
    <text evidence="3">The sequence shown here is derived from an EMBL/GenBank/DDBJ whole genome shotgun (WGS) entry which is preliminary data.</text>
</comment>
<dbReference type="SMART" id="SM00256">
    <property type="entry name" value="FBOX"/>
    <property type="match status" value="1"/>
</dbReference>
<feature type="region of interest" description="Disordered" evidence="1">
    <location>
        <begin position="1"/>
        <end position="34"/>
    </location>
</feature>
<dbReference type="Gene3D" id="1.20.1280.50">
    <property type="match status" value="1"/>
</dbReference>